<dbReference type="PRINTS" id="PR00789">
    <property type="entry name" value="OSIALOPTASE"/>
</dbReference>
<dbReference type="SUPFAM" id="SSF53067">
    <property type="entry name" value="Actin-like ATPase domain"/>
    <property type="match status" value="1"/>
</dbReference>
<reference evidence="9 10" key="1">
    <citation type="submission" date="2016-11" db="EMBL/GenBank/DDBJ databases">
        <title>Comparative genomics of Acidibacillus ferroxidans species.</title>
        <authorList>
            <person name="Oliveira G."/>
            <person name="Nunes G."/>
            <person name="Oliveira R."/>
            <person name="Araujo F."/>
            <person name="Salim A."/>
            <person name="Scholte L."/>
            <person name="Morais D."/>
            <person name="Nancucheo I."/>
            <person name="Johnson D.B."/>
            <person name="Grail B."/>
            <person name="Bittencourt J."/>
            <person name="Valadares R."/>
        </authorList>
    </citation>
    <scope>NUCLEOTIDE SEQUENCE [LARGE SCALE GENOMIC DNA]</scope>
    <source>
        <strain evidence="9 10">Y002</strain>
    </source>
</reference>
<dbReference type="InterPro" id="IPR017861">
    <property type="entry name" value="KAE1/TsaD"/>
</dbReference>
<evidence type="ECO:0000259" key="8">
    <source>
        <dbReference type="Pfam" id="PF00814"/>
    </source>
</evidence>
<evidence type="ECO:0000256" key="6">
    <source>
        <dbReference type="ARBA" id="ARBA00023315"/>
    </source>
</evidence>
<evidence type="ECO:0000256" key="2">
    <source>
        <dbReference type="ARBA" id="ARBA00022679"/>
    </source>
</evidence>
<dbReference type="AlphaFoldDB" id="A0A2U3DCI9"/>
<dbReference type="EMBL" id="MPDK01000002">
    <property type="protein sequence ID" value="PWI59003.1"/>
    <property type="molecule type" value="Genomic_DNA"/>
</dbReference>
<dbReference type="InterPro" id="IPR043129">
    <property type="entry name" value="ATPase_NBD"/>
</dbReference>
<evidence type="ECO:0000256" key="7">
    <source>
        <dbReference type="ARBA" id="ARBA00048117"/>
    </source>
</evidence>
<keyword evidence="5" id="KW-0408">Iron</keyword>
<comment type="caution">
    <text evidence="9">The sequence shown here is derived from an EMBL/GenBank/DDBJ whole genome shotgun (WGS) entry which is preliminary data.</text>
</comment>
<name>A0A2U3DCI9_SULT2</name>
<keyword evidence="2" id="KW-0808">Transferase</keyword>
<proteinExistence type="predicted"/>
<gene>
    <name evidence="9" type="ORF">BM613_01440</name>
</gene>
<evidence type="ECO:0000256" key="1">
    <source>
        <dbReference type="ARBA" id="ARBA00012156"/>
    </source>
</evidence>
<keyword evidence="3" id="KW-0819">tRNA processing</keyword>
<evidence type="ECO:0000313" key="10">
    <source>
        <dbReference type="Proteomes" id="UP000245380"/>
    </source>
</evidence>
<organism evidence="9 10">
    <name type="scientific">Sulfoacidibacillus thermotolerans</name>
    <name type="common">Acidibacillus sulfuroxidans</name>
    <dbReference type="NCBI Taxonomy" id="1765684"/>
    <lineage>
        <taxon>Bacteria</taxon>
        <taxon>Bacillati</taxon>
        <taxon>Bacillota</taxon>
        <taxon>Bacilli</taxon>
        <taxon>Bacillales</taxon>
        <taxon>Alicyclobacillaceae</taxon>
        <taxon>Sulfoacidibacillus</taxon>
    </lineage>
</organism>
<evidence type="ECO:0000256" key="3">
    <source>
        <dbReference type="ARBA" id="ARBA00022694"/>
    </source>
</evidence>
<dbReference type="EC" id="2.3.1.234" evidence="1"/>
<evidence type="ECO:0000313" key="9">
    <source>
        <dbReference type="EMBL" id="PWI59003.1"/>
    </source>
</evidence>
<dbReference type="Pfam" id="PF00814">
    <property type="entry name" value="TsaD"/>
    <property type="match status" value="1"/>
</dbReference>
<dbReference type="GO" id="GO:0046872">
    <property type="term" value="F:metal ion binding"/>
    <property type="evidence" value="ECO:0007669"/>
    <property type="project" value="UniProtKB-KW"/>
</dbReference>
<comment type="catalytic activity">
    <reaction evidence="7">
        <text>L-threonylcarbamoyladenylate + adenosine(37) in tRNA = N(6)-L-threonylcarbamoyladenosine(37) in tRNA + AMP + H(+)</text>
        <dbReference type="Rhea" id="RHEA:37059"/>
        <dbReference type="Rhea" id="RHEA-COMP:10162"/>
        <dbReference type="Rhea" id="RHEA-COMP:10163"/>
        <dbReference type="ChEBI" id="CHEBI:15378"/>
        <dbReference type="ChEBI" id="CHEBI:73682"/>
        <dbReference type="ChEBI" id="CHEBI:74411"/>
        <dbReference type="ChEBI" id="CHEBI:74418"/>
        <dbReference type="ChEBI" id="CHEBI:456215"/>
        <dbReference type="EC" id="2.3.1.234"/>
    </reaction>
</comment>
<evidence type="ECO:0000256" key="4">
    <source>
        <dbReference type="ARBA" id="ARBA00022723"/>
    </source>
</evidence>
<evidence type="ECO:0000256" key="5">
    <source>
        <dbReference type="ARBA" id="ARBA00023004"/>
    </source>
</evidence>
<sequence>MRGVLGIDTSNYTTSLCLLDESGQIAFEQRQVLEVPLGEQGLMQSAALFQHVSNLPELFSSARRKLGSYQILGVGVSSRPRKVTGSYMPVFKAGYLAAQSVAFGAHVPLIETSHQSGHLMAGIVTAKMTLSEGETFLALHLSGGTTDVLSVKRVQSDFEVEVLTSSRDLHIGQYVDRIGVKLGLSFPAGKQLEQLAKEWGDQDLPLIPSAVHNGSPSFSGPLSAAERLLQKGVPRAAIAASVQRSIATTLEKMLRHAFATTGLRRALLVGGVASNQYISDRLKKRLGISEEAHSSLYFCDPHYASDNAFGVAHIALSTLQHSSLK</sequence>
<dbReference type="GO" id="GO:0061711">
    <property type="term" value="F:tRNA N(6)-L-threonylcarbamoyladenine synthase activity"/>
    <property type="evidence" value="ECO:0007669"/>
    <property type="project" value="UniProtKB-EC"/>
</dbReference>
<accession>A0A2U3DCI9</accession>
<dbReference type="Gene3D" id="3.30.420.40">
    <property type="match status" value="2"/>
</dbReference>
<dbReference type="InterPro" id="IPR000905">
    <property type="entry name" value="Gcp-like_dom"/>
</dbReference>
<dbReference type="OrthoDB" id="1675500at2"/>
<protein>
    <recommendedName>
        <fullName evidence="1">N(6)-L-threonylcarbamoyladenine synthase</fullName>
        <ecNumber evidence="1">2.3.1.234</ecNumber>
    </recommendedName>
</protein>
<feature type="domain" description="Gcp-like" evidence="8">
    <location>
        <begin position="50"/>
        <end position="309"/>
    </location>
</feature>
<keyword evidence="6" id="KW-0012">Acyltransferase</keyword>
<dbReference type="PANTHER" id="PTHR11735:SF6">
    <property type="entry name" value="TRNA N6-ADENOSINE THREONYLCARBAMOYLTRANSFERASE, MITOCHONDRIAL"/>
    <property type="match status" value="1"/>
</dbReference>
<keyword evidence="10" id="KW-1185">Reference proteome</keyword>
<dbReference type="PANTHER" id="PTHR11735">
    <property type="entry name" value="TRNA N6-ADENOSINE THREONYLCARBAMOYLTRANSFERASE"/>
    <property type="match status" value="1"/>
</dbReference>
<dbReference type="GO" id="GO:0008033">
    <property type="term" value="P:tRNA processing"/>
    <property type="evidence" value="ECO:0007669"/>
    <property type="project" value="UniProtKB-KW"/>
</dbReference>
<keyword evidence="4" id="KW-0479">Metal-binding</keyword>
<dbReference type="Proteomes" id="UP000245380">
    <property type="component" value="Unassembled WGS sequence"/>
</dbReference>